<comment type="subcellular location">
    <subcellularLocation>
        <location evidence="1">Membrane</location>
        <topology evidence="1">Multi-pass membrane protein</topology>
    </subcellularLocation>
</comment>
<accession>A0A9W7AEY5</accession>
<gene>
    <name evidence="7" type="ORF">TrLO_g9082</name>
</gene>
<dbReference type="AlphaFoldDB" id="A0A9W7AEY5"/>
<evidence type="ECO:0000256" key="4">
    <source>
        <dbReference type="ARBA" id="ARBA00022989"/>
    </source>
</evidence>
<protein>
    <submittedName>
        <fullName evidence="7">Uncharacterized protein</fullName>
    </submittedName>
</protein>
<feature type="transmembrane region" description="Helical" evidence="6">
    <location>
        <begin position="291"/>
        <end position="312"/>
    </location>
</feature>
<keyword evidence="3 6" id="KW-0812">Transmembrane</keyword>
<keyword evidence="4 6" id="KW-1133">Transmembrane helix</keyword>
<feature type="transmembrane region" description="Helical" evidence="6">
    <location>
        <begin position="132"/>
        <end position="153"/>
    </location>
</feature>
<evidence type="ECO:0000256" key="1">
    <source>
        <dbReference type="ARBA" id="ARBA00004141"/>
    </source>
</evidence>
<evidence type="ECO:0000256" key="2">
    <source>
        <dbReference type="ARBA" id="ARBA00008789"/>
    </source>
</evidence>
<feature type="transmembrane region" description="Helical" evidence="6">
    <location>
        <begin position="94"/>
        <end position="112"/>
    </location>
</feature>
<comment type="similarity">
    <text evidence="2">Belongs to the XK family.</text>
</comment>
<evidence type="ECO:0000256" key="3">
    <source>
        <dbReference type="ARBA" id="ARBA00022692"/>
    </source>
</evidence>
<proteinExistence type="inferred from homology"/>
<dbReference type="Pfam" id="PF09815">
    <property type="entry name" value="XK-related"/>
    <property type="match status" value="1"/>
</dbReference>
<dbReference type="GO" id="GO:0005886">
    <property type="term" value="C:plasma membrane"/>
    <property type="evidence" value="ECO:0007669"/>
    <property type="project" value="UniProtKB-ARBA"/>
</dbReference>
<sequence>MKGSLDPDQAETNIENLHVAVIKVLGWAGADKDNIEELAEQFDSVIENSSDVVESVSAWFDKSVPTQGMMEEQKEGLKLFLINVAKQNRLAKKMARIGIAWKLLLTLSMGYLDVTTDLLVAKSYYDAGKFSAAYATAGFAVLAIMLQAVFTFFQYAKKTGKERFGRTLLALLGLGTLIEGANVWTGKEDSDLVVSGPAMYALMKAAEIAFESIPESIIQIGGLLKHQNYRDIETIQIIRIISSVVSGAFIITDANFGFILSKYLESPGDPYYGWISKIGGFEKRRQMLSMLLFNACYFSQFVFSMSLFAKAFGSRKPVFAMLEAELCAVCAYMGWKGEFFLCQKDKYQEIWEWIHDIYPTYLPFDETTSWICKHLVEKNEDKSVERPEWTIKKNEGKFVKRTAAV</sequence>
<keyword evidence="8" id="KW-1185">Reference proteome</keyword>
<evidence type="ECO:0000313" key="8">
    <source>
        <dbReference type="Proteomes" id="UP001165122"/>
    </source>
</evidence>
<dbReference type="InterPro" id="IPR018629">
    <property type="entry name" value="XK-rel"/>
</dbReference>
<evidence type="ECO:0000313" key="7">
    <source>
        <dbReference type="EMBL" id="GMH71526.1"/>
    </source>
</evidence>
<evidence type="ECO:0000256" key="6">
    <source>
        <dbReference type="SAM" id="Phobius"/>
    </source>
</evidence>
<organism evidence="7 8">
    <name type="scientific">Triparma laevis f. longispina</name>
    <dbReference type="NCBI Taxonomy" id="1714387"/>
    <lineage>
        <taxon>Eukaryota</taxon>
        <taxon>Sar</taxon>
        <taxon>Stramenopiles</taxon>
        <taxon>Ochrophyta</taxon>
        <taxon>Bolidophyceae</taxon>
        <taxon>Parmales</taxon>
        <taxon>Triparmaceae</taxon>
        <taxon>Triparma</taxon>
    </lineage>
</organism>
<reference evidence="8" key="1">
    <citation type="journal article" date="2023" name="Commun. Biol.">
        <title>Genome analysis of Parmales, the sister group of diatoms, reveals the evolutionary specialization of diatoms from phago-mixotrophs to photoautotrophs.</title>
        <authorList>
            <person name="Ban H."/>
            <person name="Sato S."/>
            <person name="Yoshikawa S."/>
            <person name="Yamada K."/>
            <person name="Nakamura Y."/>
            <person name="Ichinomiya M."/>
            <person name="Sato N."/>
            <person name="Blanc-Mathieu R."/>
            <person name="Endo H."/>
            <person name="Kuwata A."/>
            <person name="Ogata H."/>
        </authorList>
    </citation>
    <scope>NUCLEOTIDE SEQUENCE [LARGE SCALE GENOMIC DNA]</scope>
    <source>
        <strain evidence="8">NIES 3700</strain>
    </source>
</reference>
<dbReference type="EMBL" id="BRXW01000640">
    <property type="protein sequence ID" value="GMH71526.1"/>
    <property type="molecule type" value="Genomic_DNA"/>
</dbReference>
<keyword evidence="5 6" id="KW-0472">Membrane</keyword>
<name>A0A9W7AEY5_9STRA</name>
<dbReference type="Proteomes" id="UP001165122">
    <property type="component" value="Unassembled WGS sequence"/>
</dbReference>
<evidence type="ECO:0000256" key="5">
    <source>
        <dbReference type="ARBA" id="ARBA00023136"/>
    </source>
</evidence>
<comment type="caution">
    <text evidence="7">The sequence shown here is derived from an EMBL/GenBank/DDBJ whole genome shotgun (WGS) entry which is preliminary data.</text>
</comment>